<protein>
    <submittedName>
        <fullName evidence="2">Uncharacterized protein DUF4390</fullName>
    </submittedName>
</protein>
<dbReference type="OrthoDB" id="6198507at2"/>
<organism evidence="2 3">
    <name type="scientific">Inmirania thermothiophila</name>
    <dbReference type="NCBI Taxonomy" id="1750597"/>
    <lineage>
        <taxon>Bacteria</taxon>
        <taxon>Pseudomonadati</taxon>
        <taxon>Pseudomonadota</taxon>
        <taxon>Gammaproteobacteria</taxon>
        <taxon>Chromatiales</taxon>
        <taxon>Ectothiorhodospiraceae</taxon>
        <taxon>Inmirania</taxon>
    </lineage>
</organism>
<dbReference type="Pfam" id="PF14334">
    <property type="entry name" value="DUF4390"/>
    <property type="match status" value="1"/>
</dbReference>
<comment type="caution">
    <text evidence="2">The sequence shown here is derived from an EMBL/GenBank/DDBJ whole genome shotgun (WGS) entry which is preliminary data.</text>
</comment>
<dbReference type="EMBL" id="RJVI01000001">
    <property type="protein sequence ID" value="ROR34250.1"/>
    <property type="molecule type" value="Genomic_DNA"/>
</dbReference>
<accession>A0A3N1Y669</accession>
<gene>
    <name evidence="2" type="ORF">EDC57_0146</name>
</gene>
<feature type="chain" id="PRO_5018089218" evidence="1">
    <location>
        <begin position="19"/>
        <end position="183"/>
    </location>
</feature>
<dbReference type="InterPro" id="IPR025500">
    <property type="entry name" value="DUF4390"/>
</dbReference>
<name>A0A3N1Y669_9GAMM</name>
<reference evidence="2 3" key="1">
    <citation type="submission" date="2018-11" db="EMBL/GenBank/DDBJ databases">
        <title>Genomic Encyclopedia of Type Strains, Phase IV (KMG-IV): sequencing the most valuable type-strain genomes for metagenomic binning, comparative biology and taxonomic classification.</title>
        <authorList>
            <person name="Goeker M."/>
        </authorList>
    </citation>
    <scope>NUCLEOTIDE SEQUENCE [LARGE SCALE GENOMIC DNA]</scope>
    <source>
        <strain evidence="2 3">DSM 100275</strain>
    </source>
</reference>
<dbReference type="RefSeq" id="WP_123399267.1">
    <property type="nucleotide sequence ID" value="NZ_RJVI01000001.1"/>
</dbReference>
<proteinExistence type="predicted"/>
<keyword evidence="3" id="KW-1185">Reference proteome</keyword>
<evidence type="ECO:0000256" key="1">
    <source>
        <dbReference type="SAM" id="SignalP"/>
    </source>
</evidence>
<feature type="signal peptide" evidence="1">
    <location>
        <begin position="1"/>
        <end position="18"/>
    </location>
</feature>
<sequence length="183" mass="20267">MRALALVLALAAAPAAPAAEAPGVVVRHADTRLVEEVYRLSARIDYRLSPAAGEALANGVPLTFEVTVEVVQPRRWLWDETLATVRLRSRLRFHALSGRYVLVNLNSGARRTFRRLEAALAAAGTLEAVPVLDRRLLAPGGRYQARLRARLDIEALPAPLRPLAYLSPGWRLASEWYAWRLES</sequence>
<evidence type="ECO:0000313" key="2">
    <source>
        <dbReference type="EMBL" id="ROR34250.1"/>
    </source>
</evidence>
<keyword evidence="1" id="KW-0732">Signal</keyword>
<dbReference type="AlphaFoldDB" id="A0A3N1Y669"/>
<evidence type="ECO:0000313" key="3">
    <source>
        <dbReference type="Proteomes" id="UP000276634"/>
    </source>
</evidence>
<dbReference type="Proteomes" id="UP000276634">
    <property type="component" value="Unassembled WGS sequence"/>
</dbReference>